<dbReference type="PROSITE" id="PS51379">
    <property type="entry name" value="4FE4S_FER_2"/>
    <property type="match status" value="2"/>
</dbReference>
<keyword evidence="2" id="KW-0408">Iron</keyword>
<dbReference type="InterPro" id="IPR017896">
    <property type="entry name" value="4Fe4S_Fe-S-bd"/>
</dbReference>
<dbReference type="PANTHER" id="PTHR40447">
    <property type="entry name" value="ANAEROBIC SULFITE REDUCTASE SUBUNIT A"/>
    <property type="match status" value="1"/>
</dbReference>
<evidence type="ECO:0000259" key="4">
    <source>
        <dbReference type="PROSITE" id="PS51379"/>
    </source>
</evidence>
<protein>
    <submittedName>
        <fullName evidence="5">4Fe-4S dicluster domain-containing protein</fullName>
    </submittedName>
</protein>
<dbReference type="SUPFAM" id="SSF46548">
    <property type="entry name" value="alpha-helical ferredoxin"/>
    <property type="match status" value="1"/>
</dbReference>
<keyword evidence="1" id="KW-0479">Metal-binding</keyword>
<evidence type="ECO:0000256" key="1">
    <source>
        <dbReference type="ARBA" id="ARBA00022723"/>
    </source>
</evidence>
<organism evidence="5 6">
    <name type="scientific">Candidatus Gallitreponema excrementavium</name>
    <dbReference type="NCBI Taxonomy" id="2840840"/>
    <lineage>
        <taxon>Bacteria</taxon>
        <taxon>Pseudomonadati</taxon>
        <taxon>Spirochaetota</taxon>
        <taxon>Spirochaetia</taxon>
        <taxon>Spirochaetales</taxon>
        <taxon>Candidatus Gallitreponema</taxon>
    </lineage>
</organism>
<dbReference type="Proteomes" id="UP000823638">
    <property type="component" value="Unassembled WGS sequence"/>
</dbReference>
<dbReference type="EMBL" id="JADIMM010000071">
    <property type="protein sequence ID" value="MBO8457641.1"/>
    <property type="molecule type" value="Genomic_DNA"/>
</dbReference>
<reference evidence="5" key="1">
    <citation type="submission" date="2020-10" db="EMBL/GenBank/DDBJ databases">
        <authorList>
            <person name="Gilroy R."/>
        </authorList>
    </citation>
    <scope>NUCLEOTIDE SEQUENCE</scope>
    <source>
        <strain evidence="5">10532</strain>
    </source>
</reference>
<dbReference type="GO" id="GO:0046872">
    <property type="term" value="F:metal ion binding"/>
    <property type="evidence" value="ECO:0007669"/>
    <property type="project" value="UniProtKB-KW"/>
</dbReference>
<dbReference type="InterPro" id="IPR017900">
    <property type="entry name" value="4Fe4S_Fe_S_CS"/>
</dbReference>
<feature type="domain" description="4Fe-4S ferredoxin-type" evidence="4">
    <location>
        <begin position="227"/>
        <end position="259"/>
    </location>
</feature>
<name>A0A9D9HPD7_9SPIR</name>
<proteinExistence type="predicted"/>
<gene>
    <name evidence="5" type="ORF">IAA81_05370</name>
</gene>
<evidence type="ECO:0000313" key="6">
    <source>
        <dbReference type="Proteomes" id="UP000823638"/>
    </source>
</evidence>
<sequence length="348" mass="39240">MVKISASKLNELFAAISSKMPLYLPVDNTSGEADYGLWKEGTVFSSALNTNRSAKDFFFPQTENLMEFKMSGKNIEVIDPRKEMEDFVVFGVRACDAASFAILDRVFLVDPVDTYYKNRREHGIIVTLSCNEMAPTCFCSLFGIDPANPKGDVSGWTDGEFYWFEANTPRGEKFTSFVESAGEKVQELDSDAVETLKEETSELVKTQAFAGMDMSLFTHENLMEIFNSPKWAELSQACIACGTCTFVCPTCQCYDIRDFDTGHGIKRFRCWDSCMYSDFTKMAAANPRLTQLERFRQRFMHKLVYYPSNNEGIFGCVGCGRCLKKCPISMNIVKVIKSLTESTVKGEK</sequence>
<evidence type="ECO:0000256" key="3">
    <source>
        <dbReference type="ARBA" id="ARBA00023014"/>
    </source>
</evidence>
<evidence type="ECO:0000256" key="2">
    <source>
        <dbReference type="ARBA" id="ARBA00023004"/>
    </source>
</evidence>
<accession>A0A9D9HPD7</accession>
<dbReference type="GO" id="GO:0051536">
    <property type="term" value="F:iron-sulfur cluster binding"/>
    <property type="evidence" value="ECO:0007669"/>
    <property type="project" value="UniProtKB-KW"/>
</dbReference>
<dbReference type="AlphaFoldDB" id="A0A9D9HPD7"/>
<feature type="domain" description="4Fe-4S ferredoxin-type" evidence="4">
    <location>
        <begin position="305"/>
        <end position="338"/>
    </location>
</feature>
<dbReference type="Gene3D" id="1.10.1060.10">
    <property type="entry name" value="Alpha-helical ferredoxin"/>
    <property type="match status" value="1"/>
</dbReference>
<dbReference type="PANTHER" id="PTHR40447:SF1">
    <property type="entry name" value="ANAEROBIC SULFITE REDUCTASE SUBUNIT A"/>
    <property type="match status" value="1"/>
</dbReference>
<keyword evidence="3" id="KW-0411">Iron-sulfur</keyword>
<comment type="caution">
    <text evidence="5">The sequence shown here is derived from an EMBL/GenBank/DDBJ whole genome shotgun (WGS) entry which is preliminary data.</text>
</comment>
<reference evidence="5" key="2">
    <citation type="journal article" date="2021" name="PeerJ">
        <title>Extensive microbial diversity within the chicken gut microbiome revealed by metagenomics and culture.</title>
        <authorList>
            <person name="Gilroy R."/>
            <person name="Ravi A."/>
            <person name="Getino M."/>
            <person name="Pursley I."/>
            <person name="Horton D.L."/>
            <person name="Alikhan N.F."/>
            <person name="Baker D."/>
            <person name="Gharbi K."/>
            <person name="Hall N."/>
            <person name="Watson M."/>
            <person name="Adriaenssens E.M."/>
            <person name="Foster-Nyarko E."/>
            <person name="Jarju S."/>
            <person name="Secka A."/>
            <person name="Antonio M."/>
            <person name="Oren A."/>
            <person name="Chaudhuri R.R."/>
            <person name="La Ragione R."/>
            <person name="Hildebrand F."/>
            <person name="Pallen M.J."/>
        </authorList>
    </citation>
    <scope>NUCLEOTIDE SEQUENCE</scope>
    <source>
        <strain evidence="5">10532</strain>
    </source>
</reference>
<dbReference type="InterPro" id="IPR009051">
    <property type="entry name" value="Helical_ferredxn"/>
</dbReference>
<dbReference type="Pfam" id="PF17179">
    <property type="entry name" value="Fer4_22"/>
    <property type="match status" value="1"/>
</dbReference>
<dbReference type="PROSITE" id="PS00198">
    <property type="entry name" value="4FE4S_FER_1"/>
    <property type="match status" value="2"/>
</dbReference>
<evidence type="ECO:0000313" key="5">
    <source>
        <dbReference type="EMBL" id="MBO8457641.1"/>
    </source>
</evidence>